<evidence type="ECO:0000256" key="1">
    <source>
        <dbReference type="SAM" id="MobiDB-lite"/>
    </source>
</evidence>
<evidence type="ECO:0000313" key="4">
    <source>
        <dbReference type="EMBL" id="EEQ49252.1"/>
    </source>
</evidence>
<dbReference type="HOGENOM" id="CLU_029425_2_4_9"/>
<dbReference type="SUPFAM" id="SSF51261">
    <property type="entry name" value="Duplicated hybrid motif"/>
    <property type="match status" value="1"/>
</dbReference>
<feature type="transmembrane region" description="Helical" evidence="2">
    <location>
        <begin position="41"/>
        <end position="64"/>
    </location>
</feature>
<evidence type="ECO:0000259" key="3">
    <source>
        <dbReference type="Pfam" id="PF01551"/>
    </source>
</evidence>
<dbReference type="InterPro" id="IPR011055">
    <property type="entry name" value="Dup_hybrid_motif"/>
</dbReference>
<keyword evidence="4" id="KW-0378">Hydrolase</keyword>
<dbReference type="eggNOG" id="COG0739">
    <property type="taxonomic scope" value="Bacteria"/>
</dbReference>
<dbReference type="PANTHER" id="PTHR21666:SF270">
    <property type="entry name" value="MUREIN HYDROLASE ACTIVATOR ENVC"/>
    <property type="match status" value="1"/>
</dbReference>
<dbReference type="GO" id="GO:0004222">
    <property type="term" value="F:metalloendopeptidase activity"/>
    <property type="evidence" value="ECO:0007669"/>
    <property type="project" value="TreeGrafter"/>
</dbReference>
<gene>
    <name evidence="4" type="ORF">HMPREF0908_0568</name>
</gene>
<dbReference type="FunFam" id="2.70.70.10:FF:000006">
    <property type="entry name" value="M23 family peptidase"/>
    <property type="match status" value="1"/>
</dbReference>
<keyword evidence="2" id="KW-0812">Transmembrane</keyword>
<dbReference type="Pfam" id="PF01551">
    <property type="entry name" value="Peptidase_M23"/>
    <property type="match status" value="1"/>
</dbReference>
<dbReference type="Gene3D" id="2.70.70.10">
    <property type="entry name" value="Glucose Permease (Domain IIA)"/>
    <property type="match status" value="1"/>
</dbReference>
<dbReference type="MEROPS" id="M23.009"/>
<keyword evidence="5" id="KW-1185">Reference proteome</keyword>
<protein>
    <submittedName>
        <fullName evidence="4">Peptidase, M23 family</fullName>
        <ecNumber evidence="4">3.4.24.-</ecNumber>
    </submittedName>
</protein>
<feature type="region of interest" description="Disordered" evidence="1">
    <location>
        <begin position="121"/>
        <end position="145"/>
    </location>
</feature>
<dbReference type="EC" id="3.4.24.-" evidence="4"/>
<feature type="compositionally biased region" description="Low complexity" evidence="1">
    <location>
        <begin position="132"/>
        <end position="145"/>
    </location>
</feature>
<reference evidence="4 5" key="1">
    <citation type="submission" date="2009-04" db="EMBL/GenBank/DDBJ databases">
        <authorList>
            <person name="Qin X."/>
            <person name="Bachman B."/>
            <person name="Battles P."/>
            <person name="Bell A."/>
            <person name="Bess C."/>
            <person name="Bickham C."/>
            <person name="Chaboub L."/>
            <person name="Chen D."/>
            <person name="Coyle M."/>
            <person name="Deiros D.R."/>
            <person name="Dinh H."/>
            <person name="Forbes L."/>
            <person name="Fowler G."/>
            <person name="Francisco L."/>
            <person name="Fu Q."/>
            <person name="Gubbala S."/>
            <person name="Hale W."/>
            <person name="Han Y."/>
            <person name="Hemphill L."/>
            <person name="Highlander S.K."/>
            <person name="Hirani K."/>
            <person name="Hogues M."/>
            <person name="Jackson L."/>
            <person name="Jakkamsetti A."/>
            <person name="Javaid M."/>
            <person name="Jiang H."/>
            <person name="Korchina V."/>
            <person name="Kovar C."/>
            <person name="Lara F."/>
            <person name="Lee S."/>
            <person name="Mata R."/>
            <person name="Mathew T."/>
            <person name="Moen C."/>
            <person name="Morales K."/>
            <person name="Munidasa M."/>
            <person name="Nazareth L."/>
            <person name="Ngo R."/>
            <person name="Nguyen L."/>
            <person name="Okwuonu G."/>
            <person name="Ongeri F."/>
            <person name="Patil S."/>
            <person name="Petrosino J."/>
            <person name="Pham C."/>
            <person name="Pham P."/>
            <person name="Pu L.-L."/>
            <person name="Puazo M."/>
            <person name="Raj R."/>
            <person name="Reid J."/>
            <person name="Rouhana J."/>
            <person name="Saada N."/>
            <person name="Shang Y."/>
            <person name="Simmons D."/>
            <person name="Thornton R."/>
            <person name="Warren J."/>
            <person name="Weissenberger G."/>
            <person name="Zhang J."/>
            <person name="Zhang L."/>
            <person name="Zhou C."/>
            <person name="Zhu D."/>
            <person name="Muzny D."/>
            <person name="Worley K."/>
            <person name="Gibbs R."/>
        </authorList>
    </citation>
    <scope>NUCLEOTIDE SEQUENCE [LARGE SCALE GENOMIC DNA]</scope>
    <source>
        <strain evidence="4 5">ATCC 43531</strain>
    </source>
</reference>
<dbReference type="InterPro" id="IPR016047">
    <property type="entry name" value="M23ase_b-sheet_dom"/>
</dbReference>
<dbReference type="CDD" id="cd12797">
    <property type="entry name" value="M23_peptidase"/>
    <property type="match status" value="1"/>
</dbReference>
<dbReference type="InterPro" id="IPR050570">
    <property type="entry name" value="Cell_wall_metabolism_enzyme"/>
</dbReference>
<feature type="domain" description="M23ase beta-sheet core" evidence="3">
    <location>
        <begin position="218"/>
        <end position="313"/>
    </location>
</feature>
<keyword evidence="2" id="KW-0472">Membrane</keyword>
<dbReference type="PANTHER" id="PTHR21666">
    <property type="entry name" value="PEPTIDASE-RELATED"/>
    <property type="match status" value="1"/>
</dbReference>
<name>C4V1W5_9FIRM</name>
<accession>C4V1W5</accession>
<evidence type="ECO:0000256" key="2">
    <source>
        <dbReference type="SAM" id="Phobius"/>
    </source>
</evidence>
<dbReference type="EMBL" id="ACLA01000006">
    <property type="protein sequence ID" value="EEQ49252.1"/>
    <property type="molecule type" value="Genomic_DNA"/>
</dbReference>
<keyword evidence="2" id="KW-1133">Transmembrane helix</keyword>
<comment type="caution">
    <text evidence="4">The sequence shown here is derived from an EMBL/GenBank/DDBJ whole genome shotgun (WGS) entry which is preliminary data.</text>
</comment>
<organism evidence="4 5">
    <name type="scientific">Selenomonas flueggei ATCC 43531</name>
    <dbReference type="NCBI Taxonomy" id="638302"/>
    <lineage>
        <taxon>Bacteria</taxon>
        <taxon>Bacillati</taxon>
        <taxon>Bacillota</taxon>
        <taxon>Negativicutes</taxon>
        <taxon>Selenomonadales</taxon>
        <taxon>Selenomonadaceae</taxon>
        <taxon>Selenomonas</taxon>
    </lineage>
</organism>
<evidence type="ECO:0000313" key="5">
    <source>
        <dbReference type="Proteomes" id="UP000005309"/>
    </source>
</evidence>
<proteinExistence type="predicted"/>
<sequence>MTVIGEEVHTLNEEQDARYKLQLVDRVTDTTRTVRLSRRGLRLLAVGAGAVVGIVAAASIFSIYTLTHSYLHEAEAAQLREANRIQQEQIRQIAKKASALGQEVDAIQRTEDGLRALVGAPPAETDSAVQEGDAAPAPTGGAPHALTTDEVSEALTMLEERTAVRRTSIGQLAAMMQKDVPGASSFLGGDTPVTTPTGWPTNGFISSGYGLRWNGAEFHQGIDIAAEMGTPIVATADGVVTIAGWNAGGYGNMVDIDHGSGVSTRYGHASAVVVTPGQRVRRGQIIAYVGSTGHSTGPHLHYEVRLSGQPVNPTSYL</sequence>
<dbReference type="Proteomes" id="UP000005309">
    <property type="component" value="Unassembled WGS sequence"/>
</dbReference>
<dbReference type="AlphaFoldDB" id="C4V1W5"/>
<dbReference type="STRING" id="638302.HMPREF0908_0568"/>